<evidence type="ECO:0000313" key="11">
    <source>
        <dbReference type="Proteomes" id="UP000807025"/>
    </source>
</evidence>
<gene>
    <name evidence="10" type="ORF">BDN71DRAFT_1398343</name>
</gene>
<comment type="caution">
    <text evidence="10">The sequence shown here is derived from an EMBL/GenBank/DDBJ whole genome shotgun (WGS) entry which is preliminary data.</text>
</comment>
<dbReference type="GO" id="GO:0004497">
    <property type="term" value="F:monooxygenase activity"/>
    <property type="evidence" value="ECO:0007669"/>
    <property type="project" value="UniProtKB-KW"/>
</dbReference>
<evidence type="ECO:0000256" key="4">
    <source>
        <dbReference type="ARBA" id="ARBA00022723"/>
    </source>
</evidence>
<accession>A0A9P6DDJ0</accession>
<dbReference type="EMBL" id="MU154619">
    <property type="protein sequence ID" value="KAF9491440.1"/>
    <property type="molecule type" value="Genomic_DNA"/>
</dbReference>
<comment type="similarity">
    <text evidence="2 9">Belongs to the cytochrome P450 family.</text>
</comment>
<evidence type="ECO:0000256" key="7">
    <source>
        <dbReference type="ARBA" id="ARBA00023033"/>
    </source>
</evidence>
<keyword evidence="4 8" id="KW-0479">Metal-binding</keyword>
<evidence type="ECO:0000256" key="1">
    <source>
        <dbReference type="ARBA" id="ARBA00001971"/>
    </source>
</evidence>
<reference evidence="10" key="1">
    <citation type="submission" date="2020-11" db="EMBL/GenBank/DDBJ databases">
        <authorList>
            <consortium name="DOE Joint Genome Institute"/>
            <person name="Ahrendt S."/>
            <person name="Riley R."/>
            <person name="Andreopoulos W."/>
            <person name="Labutti K."/>
            <person name="Pangilinan J."/>
            <person name="Ruiz-Duenas F.J."/>
            <person name="Barrasa J.M."/>
            <person name="Sanchez-Garcia M."/>
            <person name="Camarero S."/>
            <person name="Miyauchi S."/>
            <person name="Serrano A."/>
            <person name="Linde D."/>
            <person name="Babiker R."/>
            <person name="Drula E."/>
            <person name="Ayuso-Fernandez I."/>
            <person name="Pacheco R."/>
            <person name="Padilla G."/>
            <person name="Ferreira P."/>
            <person name="Barriuso J."/>
            <person name="Kellner H."/>
            <person name="Castanera R."/>
            <person name="Alfaro M."/>
            <person name="Ramirez L."/>
            <person name="Pisabarro A.G."/>
            <person name="Kuo A."/>
            <person name="Tritt A."/>
            <person name="Lipzen A."/>
            <person name="He G."/>
            <person name="Yan M."/>
            <person name="Ng V."/>
            <person name="Cullen D."/>
            <person name="Martin F."/>
            <person name="Rosso M.-N."/>
            <person name="Henrissat B."/>
            <person name="Hibbett D."/>
            <person name="Martinez A.T."/>
            <person name="Grigoriev I.V."/>
        </authorList>
    </citation>
    <scope>NUCLEOTIDE SEQUENCE</scope>
    <source>
        <strain evidence="10">ATCC 90797</strain>
    </source>
</reference>
<dbReference type="InterPro" id="IPR017972">
    <property type="entry name" value="Cyt_P450_CS"/>
</dbReference>
<evidence type="ECO:0000256" key="8">
    <source>
        <dbReference type="PIRSR" id="PIRSR602403-1"/>
    </source>
</evidence>
<name>A0A9P6DDJ0_PLEER</name>
<evidence type="ECO:0000313" key="10">
    <source>
        <dbReference type="EMBL" id="KAF9491440.1"/>
    </source>
</evidence>
<dbReference type="InterPro" id="IPR036396">
    <property type="entry name" value="Cyt_P450_sf"/>
</dbReference>
<dbReference type="PANTHER" id="PTHR46300:SF7">
    <property type="entry name" value="P450, PUTATIVE (EUROFUNG)-RELATED"/>
    <property type="match status" value="1"/>
</dbReference>
<keyword evidence="6 8" id="KW-0408">Iron</keyword>
<dbReference type="Proteomes" id="UP000807025">
    <property type="component" value="Unassembled WGS sequence"/>
</dbReference>
<dbReference type="InterPro" id="IPR001128">
    <property type="entry name" value="Cyt_P450"/>
</dbReference>
<feature type="binding site" description="axial binding residue" evidence="8">
    <location>
        <position position="224"/>
    </location>
    <ligand>
        <name>heme</name>
        <dbReference type="ChEBI" id="CHEBI:30413"/>
    </ligand>
    <ligandPart>
        <name>Fe</name>
        <dbReference type="ChEBI" id="CHEBI:18248"/>
    </ligandPart>
</feature>
<dbReference type="GO" id="GO:0005506">
    <property type="term" value="F:iron ion binding"/>
    <property type="evidence" value="ECO:0007669"/>
    <property type="project" value="InterPro"/>
</dbReference>
<protein>
    <submittedName>
        <fullName evidence="10">Cytochrome P450</fullName>
    </submittedName>
</protein>
<dbReference type="InterPro" id="IPR050364">
    <property type="entry name" value="Cytochrome_P450_fung"/>
</dbReference>
<evidence type="ECO:0000256" key="3">
    <source>
        <dbReference type="ARBA" id="ARBA00022617"/>
    </source>
</evidence>
<organism evidence="10 11">
    <name type="scientific">Pleurotus eryngii</name>
    <name type="common">Boletus of the steppes</name>
    <dbReference type="NCBI Taxonomy" id="5323"/>
    <lineage>
        <taxon>Eukaryota</taxon>
        <taxon>Fungi</taxon>
        <taxon>Dikarya</taxon>
        <taxon>Basidiomycota</taxon>
        <taxon>Agaricomycotina</taxon>
        <taxon>Agaricomycetes</taxon>
        <taxon>Agaricomycetidae</taxon>
        <taxon>Agaricales</taxon>
        <taxon>Pleurotineae</taxon>
        <taxon>Pleurotaceae</taxon>
        <taxon>Pleurotus</taxon>
    </lineage>
</organism>
<dbReference type="OrthoDB" id="3934656at2759"/>
<evidence type="ECO:0000256" key="2">
    <source>
        <dbReference type="ARBA" id="ARBA00010617"/>
    </source>
</evidence>
<evidence type="ECO:0000256" key="5">
    <source>
        <dbReference type="ARBA" id="ARBA00023002"/>
    </source>
</evidence>
<dbReference type="InterPro" id="IPR002403">
    <property type="entry name" value="Cyt_P450_E_grp-IV"/>
</dbReference>
<keyword evidence="7 9" id="KW-0503">Monooxygenase</keyword>
<comment type="cofactor">
    <cofactor evidence="1 8">
        <name>heme</name>
        <dbReference type="ChEBI" id="CHEBI:30413"/>
    </cofactor>
</comment>
<dbReference type="Pfam" id="PF00067">
    <property type="entry name" value="p450"/>
    <property type="match status" value="1"/>
</dbReference>
<sequence>MQLVKYLPGWFPGGAFKNLACETRQVTSKLQNIPVDLVKKSAASGSTIPCLTTELLELPDSKSEDSLDESDIKALTVTAFASMFSFHGLLSCLEIAFSGGIHMVGEATPFAEIDGVIGSGRLPTFQDQASLPYISAICKEILRWHPSVPLGVAHSLVAEDGYEGYHIPKVHRYTIVLSNIWAMSRDERVYSVPDLFIPERFLNSDGTFNDADSSFAFGFGRRVCPGRHMAEATIFMAVASALGVYRISKAKDVHGRDVQVKEEYPSTGLITGPLPFQCSISLRSEKAKILLNNLS</sequence>
<keyword evidence="3 8" id="KW-0349">Heme</keyword>
<proteinExistence type="inferred from homology"/>
<evidence type="ECO:0000256" key="6">
    <source>
        <dbReference type="ARBA" id="ARBA00023004"/>
    </source>
</evidence>
<evidence type="ECO:0000256" key="9">
    <source>
        <dbReference type="RuleBase" id="RU000461"/>
    </source>
</evidence>
<dbReference type="GO" id="GO:0016705">
    <property type="term" value="F:oxidoreductase activity, acting on paired donors, with incorporation or reduction of molecular oxygen"/>
    <property type="evidence" value="ECO:0007669"/>
    <property type="project" value="InterPro"/>
</dbReference>
<dbReference type="PRINTS" id="PR00465">
    <property type="entry name" value="EP450IV"/>
</dbReference>
<keyword evidence="5 9" id="KW-0560">Oxidoreductase</keyword>
<dbReference type="SUPFAM" id="SSF48264">
    <property type="entry name" value="Cytochrome P450"/>
    <property type="match status" value="1"/>
</dbReference>
<dbReference type="Gene3D" id="1.10.630.10">
    <property type="entry name" value="Cytochrome P450"/>
    <property type="match status" value="1"/>
</dbReference>
<dbReference type="PROSITE" id="PS00086">
    <property type="entry name" value="CYTOCHROME_P450"/>
    <property type="match status" value="1"/>
</dbReference>
<keyword evidence="11" id="KW-1185">Reference proteome</keyword>
<dbReference type="AlphaFoldDB" id="A0A9P6DDJ0"/>
<dbReference type="GO" id="GO:0020037">
    <property type="term" value="F:heme binding"/>
    <property type="evidence" value="ECO:0007669"/>
    <property type="project" value="InterPro"/>
</dbReference>
<dbReference type="PANTHER" id="PTHR46300">
    <property type="entry name" value="P450, PUTATIVE (EUROFUNG)-RELATED-RELATED"/>
    <property type="match status" value="1"/>
</dbReference>